<keyword evidence="4" id="KW-1185">Reference proteome</keyword>
<name>A0A0L0H5F6_SPIPD</name>
<dbReference type="GeneID" id="27691131"/>
<dbReference type="Gene3D" id="3.30.200.20">
    <property type="entry name" value="Phosphorylase Kinase, domain 1"/>
    <property type="match status" value="1"/>
</dbReference>
<evidence type="ECO:0000313" key="3">
    <source>
        <dbReference type="EMBL" id="KNC96740.1"/>
    </source>
</evidence>
<dbReference type="Gene3D" id="1.10.510.10">
    <property type="entry name" value="Transferase(Phosphotransferase) domain 1"/>
    <property type="match status" value="1"/>
</dbReference>
<dbReference type="GO" id="GO:0004674">
    <property type="term" value="F:protein serine/threonine kinase activity"/>
    <property type="evidence" value="ECO:0007669"/>
    <property type="project" value="UniProtKB-KW"/>
</dbReference>
<keyword evidence="3" id="KW-0723">Serine/threonine-protein kinase</keyword>
<proteinExistence type="predicted"/>
<dbReference type="AlphaFoldDB" id="A0A0L0H5F6"/>
<dbReference type="InParanoid" id="A0A0L0H5F6"/>
<feature type="transmembrane region" description="Helical" evidence="1">
    <location>
        <begin position="12"/>
        <end position="34"/>
    </location>
</feature>
<dbReference type="PANTHER" id="PTHR23257:SF963">
    <property type="entry name" value="AT08303P"/>
    <property type="match status" value="1"/>
</dbReference>
<keyword evidence="1" id="KW-0472">Membrane</keyword>
<sequence>MLAPPPTWIKQYWWIPGIGASFGLVGAFACLACVRTRNKRRRALNTDQRLQEWEAAMVRHRVEQLDKRGSLLPLGADFMDGIGAGLRKTANRLSAALRRPLSLILGAPVNLNVPPAGYAPASTGEMVEKKQDTDVVIADEPLQDNTRRRTYERAMQGSSGNMLGNIPEDEVTNETDLIRFSSPPVPKDPKEGDLMRFSLPPVAGGSKDGGSVRTSTGRFSALRRAGKGPAQPASIPEESSLPQRLQLNYNTDLRIGEPLPSNSNEKRIYAGTLAKDQGFIPRRVAIKHVWRNAAESDEQASAAFVREVTIMAALATNENVARIVGYCTVPRIIVTDLYEGDLDFILGNRRFELPDARAVSILSDVAKALSATHEMGFAHGRIRPGAVLLERVKNPARVSVRNSILSFSQSQQPRTFWRARLNDFSASRPDGESESKARIAPRYAAPECILTDKQITTAGDVYSFGVLIWQCLTRRTPWEGQEDGYIVWKICEGERFNLGEVVTGASIVRKELLEIVHRCLAPEPFVRPTIGQILATLEKLK</sequence>
<dbReference type="VEuPathDB" id="FungiDB:SPPG_07948"/>
<keyword evidence="1" id="KW-0812">Transmembrane</keyword>
<dbReference type="Proteomes" id="UP000053201">
    <property type="component" value="Unassembled WGS sequence"/>
</dbReference>
<gene>
    <name evidence="3" type="ORF">SPPG_07948</name>
</gene>
<dbReference type="GO" id="GO:0005737">
    <property type="term" value="C:cytoplasm"/>
    <property type="evidence" value="ECO:0007669"/>
    <property type="project" value="TreeGrafter"/>
</dbReference>
<accession>A0A0L0H5F6</accession>
<evidence type="ECO:0000313" key="4">
    <source>
        <dbReference type="Proteomes" id="UP000053201"/>
    </source>
</evidence>
<dbReference type="PANTHER" id="PTHR23257">
    <property type="entry name" value="SERINE-THREONINE PROTEIN KINASE"/>
    <property type="match status" value="1"/>
</dbReference>
<dbReference type="Pfam" id="PF07714">
    <property type="entry name" value="PK_Tyr_Ser-Thr"/>
    <property type="match status" value="1"/>
</dbReference>
<dbReference type="SUPFAM" id="SSF56112">
    <property type="entry name" value="Protein kinase-like (PK-like)"/>
    <property type="match status" value="1"/>
</dbReference>
<evidence type="ECO:0000259" key="2">
    <source>
        <dbReference type="PROSITE" id="PS50011"/>
    </source>
</evidence>
<dbReference type="OrthoDB" id="346907at2759"/>
<keyword evidence="3" id="KW-0808">Transferase</keyword>
<keyword evidence="3" id="KW-0418">Kinase</keyword>
<dbReference type="EMBL" id="KQ257467">
    <property type="protein sequence ID" value="KNC96740.1"/>
    <property type="molecule type" value="Genomic_DNA"/>
</dbReference>
<reference evidence="3 4" key="1">
    <citation type="submission" date="2009-08" db="EMBL/GenBank/DDBJ databases">
        <title>The Genome Sequence of Spizellomyces punctatus strain DAOM BR117.</title>
        <authorList>
            <consortium name="The Broad Institute Genome Sequencing Platform"/>
            <person name="Russ C."/>
            <person name="Cuomo C."/>
            <person name="Shea T."/>
            <person name="Young S.K."/>
            <person name="Zeng Q."/>
            <person name="Koehrsen M."/>
            <person name="Haas B."/>
            <person name="Borodovsky M."/>
            <person name="Guigo R."/>
            <person name="Alvarado L."/>
            <person name="Berlin A."/>
            <person name="Bochicchio J."/>
            <person name="Borenstein D."/>
            <person name="Chapman S."/>
            <person name="Chen Z."/>
            <person name="Engels R."/>
            <person name="Freedman E."/>
            <person name="Gellesch M."/>
            <person name="Goldberg J."/>
            <person name="Griggs A."/>
            <person name="Gujja S."/>
            <person name="Heiman D."/>
            <person name="Hepburn T."/>
            <person name="Howarth C."/>
            <person name="Jen D."/>
            <person name="Larson L."/>
            <person name="Lewis B."/>
            <person name="Mehta T."/>
            <person name="Park D."/>
            <person name="Pearson M."/>
            <person name="Roberts A."/>
            <person name="Saif S."/>
            <person name="Shenoy N."/>
            <person name="Sisk P."/>
            <person name="Stolte C."/>
            <person name="Sykes S."/>
            <person name="Thomson T."/>
            <person name="Walk T."/>
            <person name="White J."/>
            <person name="Yandava C."/>
            <person name="Burger G."/>
            <person name="Gray M.W."/>
            <person name="Holland P.W.H."/>
            <person name="King N."/>
            <person name="Lang F.B.F."/>
            <person name="Roger A.J."/>
            <person name="Ruiz-Trillo I."/>
            <person name="Lander E."/>
            <person name="Nusbaum C."/>
        </authorList>
    </citation>
    <scope>NUCLEOTIDE SEQUENCE [LARGE SCALE GENOMIC DNA]</scope>
    <source>
        <strain evidence="3 4">DAOM BR117</strain>
    </source>
</reference>
<keyword evidence="1" id="KW-1133">Transmembrane helix</keyword>
<dbReference type="GO" id="GO:0007165">
    <property type="term" value="P:signal transduction"/>
    <property type="evidence" value="ECO:0007669"/>
    <property type="project" value="TreeGrafter"/>
</dbReference>
<organism evidence="3 4">
    <name type="scientific">Spizellomyces punctatus (strain DAOM BR117)</name>
    <dbReference type="NCBI Taxonomy" id="645134"/>
    <lineage>
        <taxon>Eukaryota</taxon>
        <taxon>Fungi</taxon>
        <taxon>Fungi incertae sedis</taxon>
        <taxon>Chytridiomycota</taxon>
        <taxon>Chytridiomycota incertae sedis</taxon>
        <taxon>Chytridiomycetes</taxon>
        <taxon>Spizellomycetales</taxon>
        <taxon>Spizellomycetaceae</taxon>
        <taxon>Spizellomyces</taxon>
    </lineage>
</organism>
<dbReference type="STRING" id="645134.A0A0L0H5F6"/>
<evidence type="ECO:0000256" key="1">
    <source>
        <dbReference type="SAM" id="Phobius"/>
    </source>
</evidence>
<dbReference type="RefSeq" id="XP_016604780.1">
    <property type="nucleotide sequence ID" value="XM_016756099.1"/>
</dbReference>
<dbReference type="InterPro" id="IPR050167">
    <property type="entry name" value="Ser_Thr_protein_kinase"/>
</dbReference>
<dbReference type="GO" id="GO:0005524">
    <property type="term" value="F:ATP binding"/>
    <property type="evidence" value="ECO:0007669"/>
    <property type="project" value="InterPro"/>
</dbReference>
<feature type="domain" description="Protein kinase" evidence="2">
    <location>
        <begin position="219"/>
        <end position="540"/>
    </location>
</feature>
<dbReference type="InterPro" id="IPR000719">
    <property type="entry name" value="Prot_kinase_dom"/>
</dbReference>
<dbReference type="PROSITE" id="PS50011">
    <property type="entry name" value="PROTEIN_KINASE_DOM"/>
    <property type="match status" value="1"/>
</dbReference>
<dbReference type="InterPro" id="IPR001245">
    <property type="entry name" value="Ser-Thr/Tyr_kinase_cat_dom"/>
</dbReference>
<dbReference type="InterPro" id="IPR011009">
    <property type="entry name" value="Kinase-like_dom_sf"/>
</dbReference>
<protein>
    <submittedName>
        <fullName evidence="3">Serine/threonine protein kinase</fullName>
    </submittedName>
</protein>
<dbReference type="eggNOG" id="KOG0192">
    <property type="taxonomic scope" value="Eukaryota"/>
</dbReference>